<dbReference type="AlphaFoldDB" id="A0A858BYD5"/>
<sequence>MNDATLKKIIAFGLRNKAEILALADYFEPEDIEDGCLKVPDYLVNVGLKERIMSIQALQEYLKDYTMLFQNGCIMLDLRLNLKQLGPVAAKYLFSIKDLRFSEEGTRIYASFQEDVSSLGNVMQSMALKAAISGGSALQRAIKLTKADFIFVDQHQLMIDLSRIEPVQKAAEFFELLYLDSAEGYLKFKFYYAGGEKG</sequence>
<dbReference type="EMBL" id="CP048649">
    <property type="protein sequence ID" value="QIB69086.1"/>
    <property type="molecule type" value="Genomic_DNA"/>
</dbReference>
<dbReference type="Proteomes" id="UP000466848">
    <property type="component" value="Chromosome"/>
</dbReference>
<proteinExistence type="predicted"/>
<gene>
    <name evidence="1" type="ORF">Ami103574_07020</name>
</gene>
<dbReference type="KEGG" id="abut:Ami103574_07020"/>
<protein>
    <submittedName>
        <fullName evidence="1">Uncharacterized protein</fullName>
    </submittedName>
</protein>
<reference evidence="1 2" key="1">
    <citation type="submission" date="2020-02" db="EMBL/GenBank/DDBJ databases">
        <authorList>
            <person name="Kim Y.B."/>
            <person name="Roh S.W."/>
        </authorList>
    </citation>
    <scope>NUCLEOTIDE SEQUENCE [LARGE SCALE GENOMIC DNA]</scope>
    <source>
        <strain evidence="1 2">DSM 103574</strain>
    </source>
</reference>
<name>A0A858BYD5_9FIRM</name>
<dbReference type="RefSeq" id="WP_163066026.1">
    <property type="nucleotide sequence ID" value="NZ_CP048649.1"/>
</dbReference>
<accession>A0A858BYD5</accession>
<evidence type="ECO:0000313" key="2">
    <source>
        <dbReference type="Proteomes" id="UP000466848"/>
    </source>
</evidence>
<keyword evidence="2" id="KW-1185">Reference proteome</keyword>
<evidence type="ECO:0000313" key="1">
    <source>
        <dbReference type="EMBL" id="QIB69086.1"/>
    </source>
</evidence>
<organism evidence="1 2">
    <name type="scientific">Aminipila butyrica</name>
    <dbReference type="NCBI Taxonomy" id="433296"/>
    <lineage>
        <taxon>Bacteria</taxon>
        <taxon>Bacillati</taxon>
        <taxon>Bacillota</taxon>
        <taxon>Clostridia</taxon>
        <taxon>Peptostreptococcales</taxon>
        <taxon>Anaerovoracaceae</taxon>
        <taxon>Aminipila</taxon>
    </lineage>
</organism>